<comment type="caution">
    <text evidence="3">The sequence shown here is derived from an EMBL/GenBank/DDBJ whole genome shotgun (WGS) entry which is preliminary data.</text>
</comment>
<dbReference type="AlphaFoldDB" id="X8DXQ4"/>
<feature type="region of interest" description="Disordered" evidence="1">
    <location>
        <begin position="1"/>
        <end position="27"/>
    </location>
</feature>
<proteinExistence type="predicted"/>
<organism evidence="3">
    <name type="scientific">Mycobacterium xenopi 4042</name>
    <dbReference type="NCBI Taxonomy" id="1299334"/>
    <lineage>
        <taxon>Bacteria</taxon>
        <taxon>Bacillati</taxon>
        <taxon>Actinomycetota</taxon>
        <taxon>Actinomycetes</taxon>
        <taxon>Mycobacteriales</taxon>
        <taxon>Mycobacteriaceae</taxon>
        <taxon>Mycobacterium</taxon>
    </lineage>
</organism>
<dbReference type="EMBL" id="JAOB01000012">
    <property type="protein sequence ID" value="EUA72320.1"/>
    <property type="molecule type" value="Genomic_DNA"/>
</dbReference>
<evidence type="ECO:0000256" key="1">
    <source>
        <dbReference type="SAM" id="MobiDB-lite"/>
    </source>
</evidence>
<reference evidence="3" key="1">
    <citation type="submission" date="2014-01" db="EMBL/GenBank/DDBJ databases">
        <authorList>
            <person name="Brown-Elliot B."/>
            <person name="Wallace R."/>
            <person name="Lenaerts A."/>
            <person name="Ordway D."/>
            <person name="DeGroote M.A."/>
            <person name="Parker T."/>
            <person name="Sizemore C."/>
            <person name="Tallon L.J."/>
            <person name="Sadzewicz L.K."/>
            <person name="Sengamalay N."/>
            <person name="Fraser C.M."/>
            <person name="Hine E."/>
            <person name="Shefchek K.A."/>
            <person name="Das S.P."/>
            <person name="Tettelin H."/>
        </authorList>
    </citation>
    <scope>NUCLEOTIDE SEQUENCE [LARGE SCALE GENOMIC DNA]</scope>
    <source>
        <strain evidence="3">4042</strain>
    </source>
</reference>
<protein>
    <submittedName>
        <fullName evidence="3">Putative transposase family protein</fullName>
    </submittedName>
</protein>
<evidence type="ECO:0000259" key="2">
    <source>
        <dbReference type="Pfam" id="PF01385"/>
    </source>
</evidence>
<feature type="region of interest" description="Disordered" evidence="1">
    <location>
        <begin position="152"/>
        <end position="176"/>
    </location>
</feature>
<feature type="domain" description="Probable transposase IS891/IS1136/IS1341" evidence="2">
    <location>
        <begin position="3"/>
        <end position="66"/>
    </location>
</feature>
<dbReference type="InterPro" id="IPR001959">
    <property type="entry name" value="Transposase"/>
</dbReference>
<accession>X8DXQ4</accession>
<gene>
    <name evidence="3" type="ORF">I553_10660</name>
</gene>
<evidence type="ECO:0000313" key="3">
    <source>
        <dbReference type="EMBL" id="EUA72320.1"/>
    </source>
</evidence>
<sequence>MRDSTRLQRAKRRSKNRERKRETVAARHRKIANQRKDFHHKQARTLVARYDLLAVEGLTITNMLRRAKPVPDPDNPASIWPTERPPKVGCREASVTPAGAGSSQYCAPKRKRLGVSGLRSTPAYVGWLRKMRVCSRREPRHASGLRLPAMLASRPRRRDGRAQHPPAGLALHAQAA</sequence>
<name>X8DXQ4_MYCXE</name>
<feature type="region of interest" description="Disordered" evidence="1">
    <location>
        <begin position="69"/>
        <end position="104"/>
    </location>
</feature>
<feature type="compositionally biased region" description="Basic residues" evidence="1">
    <location>
        <begin position="8"/>
        <end position="18"/>
    </location>
</feature>
<dbReference type="Pfam" id="PF01385">
    <property type="entry name" value="OrfB_IS605"/>
    <property type="match status" value="1"/>
</dbReference>